<comment type="caution">
    <text evidence="2">The sequence shown here is derived from an EMBL/GenBank/DDBJ whole genome shotgun (WGS) entry which is preliminary data.</text>
</comment>
<evidence type="ECO:0000256" key="1">
    <source>
        <dbReference type="SAM" id="Phobius"/>
    </source>
</evidence>
<gene>
    <name evidence="2" type="ORF">VB798_09475</name>
</gene>
<sequence>MNAFVKSLLDRKIVSRKNINDVDCIVLTKPTSILITKSIQERIKAVYPVSSEIGGCISMKVLEGGSLASTNVYFFRNTQTDSSKYSPDYSEFYRAVQLIQANNELPFFFHTHPTHLGISGYDFKSANFYLTSSLQDRDASFYPIMYSDVSLVMPQSIFVRDERFTGGLGVGMYSGDIFPLSFNRLGNVEIIALQITAFIVVLGLSNRKYGVLKFLFIVLAVVVAYYLYHKPKYTSRENGDILITV</sequence>
<reference evidence="2 3" key="1">
    <citation type="submission" date="2023-12" db="EMBL/GenBank/DDBJ databases">
        <title>Novel species of the genus Arcicella isolated from rivers.</title>
        <authorList>
            <person name="Lu H."/>
        </authorList>
    </citation>
    <scope>NUCLEOTIDE SEQUENCE [LARGE SCALE GENOMIC DNA]</scope>
    <source>
        <strain evidence="2 3">DC25W</strain>
    </source>
</reference>
<name>A0ABU5SHU3_9BACT</name>
<dbReference type="EMBL" id="JAYGIM010000007">
    <property type="protein sequence ID" value="MEA5426801.1"/>
    <property type="molecule type" value="Genomic_DNA"/>
</dbReference>
<keyword evidence="1" id="KW-1133">Transmembrane helix</keyword>
<keyword evidence="1" id="KW-0812">Transmembrane</keyword>
<dbReference type="RefSeq" id="WP_323258236.1">
    <property type="nucleotide sequence ID" value="NZ_JAYGIM010000007.1"/>
</dbReference>
<organism evidence="2 3">
    <name type="scientific">Arcicella lustrica</name>
    <dbReference type="NCBI Taxonomy" id="2984196"/>
    <lineage>
        <taxon>Bacteria</taxon>
        <taxon>Pseudomonadati</taxon>
        <taxon>Bacteroidota</taxon>
        <taxon>Cytophagia</taxon>
        <taxon>Cytophagales</taxon>
        <taxon>Flectobacillaceae</taxon>
        <taxon>Arcicella</taxon>
    </lineage>
</organism>
<proteinExistence type="predicted"/>
<keyword evidence="1" id="KW-0472">Membrane</keyword>
<feature type="transmembrane region" description="Helical" evidence="1">
    <location>
        <begin position="185"/>
        <end position="204"/>
    </location>
</feature>
<evidence type="ECO:0000313" key="3">
    <source>
        <dbReference type="Proteomes" id="UP001302222"/>
    </source>
</evidence>
<dbReference type="Proteomes" id="UP001302222">
    <property type="component" value="Unassembled WGS sequence"/>
</dbReference>
<evidence type="ECO:0000313" key="2">
    <source>
        <dbReference type="EMBL" id="MEA5426801.1"/>
    </source>
</evidence>
<feature type="transmembrane region" description="Helical" evidence="1">
    <location>
        <begin position="210"/>
        <end position="228"/>
    </location>
</feature>
<accession>A0ABU5SHU3</accession>
<protein>
    <submittedName>
        <fullName evidence="2">Uncharacterized protein</fullName>
    </submittedName>
</protein>
<keyword evidence="3" id="KW-1185">Reference proteome</keyword>